<dbReference type="Gene3D" id="1.20.120.1760">
    <property type="match status" value="1"/>
</dbReference>
<keyword evidence="14" id="KW-1208">Phospholipid metabolism</keyword>
<evidence type="ECO:0000256" key="14">
    <source>
        <dbReference type="ARBA" id="ARBA00023264"/>
    </source>
</evidence>
<dbReference type="EC" id="2.7.8.5" evidence="5"/>
<dbReference type="PROSITE" id="PS00379">
    <property type="entry name" value="CDP_ALCOHOL_P_TRANSF"/>
    <property type="match status" value="1"/>
</dbReference>
<evidence type="ECO:0000256" key="13">
    <source>
        <dbReference type="ARBA" id="ARBA00023209"/>
    </source>
</evidence>
<evidence type="ECO:0000256" key="6">
    <source>
        <dbReference type="ARBA" id="ARBA00014944"/>
    </source>
</evidence>
<accession>A0A926IN58</accession>
<dbReference type="GO" id="GO:0008444">
    <property type="term" value="F:CDP-diacylglycerol-glycerol-3-phosphate 3-phosphatidyltransferase activity"/>
    <property type="evidence" value="ECO:0007669"/>
    <property type="project" value="UniProtKB-EC"/>
</dbReference>
<dbReference type="GO" id="GO:0016020">
    <property type="term" value="C:membrane"/>
    <property type="evidence" value="ECO:0007669"/>
    <property type="project" value="UniProtKB-SubCell"/>
</dbReference>
<dbReference type="AlphaFoldDB" id="A0A926IN58"/>
<keyword evidence="13" id="KW-0594">Phospholipid biosynthesis</keyword>
<evidence type="ECO:0000256" key="2">
    <source>
        <dbReference type="ARBA" id="ARBA00004141"/>
    </source>
</evidence>
<keyword evidence="12 18" id="KW-0472">Membrane</keyword>
<dbReference type="Proteomes" id="UP000601522">
    <property type="component" value="Unassembled WGS sequence"/>
</dbReference>
<feature type="transmembrane region" description="Helical" evidence="18">
    <location>
        <begin position="148"/>
        <end position="171"/>
    </location>
</feature>
<proteinExistence type="inferred from homology"/>
<evidence type="ECO:0000256" key="17">
    <source>
        <dbReference type="RuleBase" id="RU003750"/>
    </source>
</evidence>
<organism evidence="19 20">
    <name type="scientific">Wansuia hejianensis</name>
    <dbReference type="NCBI Taxonomy" id="2763667"/>
    <lineage>
        <taxon>Bacteria</taxon>
        <taxon>Bacillati</taxon>
        <taxon>Bacillota</taxon>
        <taxon>Clostridia</taxon>
        <taxon>Lachnospirales</taxon>
        <taxon>Lachnospiraceae</taxon>
        <taxon>Wansuia</taxon>
    </lineage>
</organism>
<dbReference type="PANTHER" id="PTHR14269">
    <property type="entry name" value="CDP-DIACYLGLYCEROL--GLYCEROL-3-PHOSPHATE 3-PHOSPHATIDYLTRANSFERASE-RELATED"/>
    <property type="match status" value="1"/>
</dbReference>
<dbReference type="PANTHER" id="PTHR14269:SF62">
    <property type="entry name" value="CDP-DIACYLGLYCEROL--GLYCEROL-3-PHOSPHATE 3-PHOSPHATIDYLTRANSFERASE 1, CHLOROPLASTIC"/>
    <property type="match status" value="1"/>
</dbReference>
<evidence type="ECO:0000256" key="15">
    <source>
        <dbReference type="ARBA" id="ARBA00033018"/>
    </source>
</evidence>
<evidence type="ECO:0000256" key="18">
    <source>
        <dbReference type="SAM" id="Phobius"/>
    </source>
</evidence>
<dbReference type="InterPro" id="IPR043130">
    <property type="entry name" value="CDP-OH_PTrfase_TM_dom"/>
</dbReference>
<keyword evidence="9 18" id="KW-0812">Transmembrane</keyword>
<evidence type="ECO:0000256" key="3">
    <source>
        <dbReference type="ARBA" id="ARBA00005042"/>
    </source>
</evidence>
<comment type="caution">
    <text evidence="19">The sequence shown here is derived from an EMBL/GenBank/DDBJ whole genome shotgun (WGS) entry which is preliminary data.</text>
</comment>
<keyword evidence="8 17" id="KW-0808">Transferase</keyword>
<comment type="pathway">
    <text evidence="3">Phospholipid metabolism; phosphatidylglycerol biosynthesis; phosphatidylglycerol from CDP-diacylglycerol: step 1/2.</text>
</comment>
<protein>
    <recommendedName>
        <fullName evidence="6">CDP-diacylglycerol--glycerol-3-phosphate 3-phosphatidyltransferase</fullName>
        <ecNumber evidence="5">2.7.8.5</ecNumber>
    </recommendedName>
    <alternativeName>
        <fullName evidence="15">Phosphatidylglycerophosphate synthase</fullName>
    </alternativeName>
</protein>
<evidence type="ECO:0000256" key="10">
    <source>
        <dbReference type="ARBA" id="ARBA00022989"/>
    </source>
</evidence>
<comment type="subcellular location">
    <subcellularLocation>
        <location evidence="2">Membrane</location>
        <topology evidence="2">Multi-pass membrane protein</topology>
    </subcellularLocation>
</comment>
<evidence type="ECO:0000313" key="20">
    <source>
        <dbReference type="Proteomes" id="UP000601522"/>
    </source>
</evidence>
<comment type="catalytic activity">
    <reaction evidence="16">
        <text>a CDP-1,2-diacyl-sn-glycerol + sn-glycerol 3-phosphate = a 1,2-diacyl-sn-glycero-3-phospho-(1'-sn-glycero-3'-phosphate) + CMP + H(+)</text>
        <dbReference type="Rhea" id="RHEA:12593"/>
        <dbReference type="ChEBI" id="CHEBI:15378"/>
        <dbReference type="ChEBI" id="CHEBI:57597"/>
        <dbReference type="ChEBI" id="CHEBI:58332"/>
        <dbReference type="ChEBI" id="CHEBI:60110"/>
        <dbReference type="ChEBI" id="CHEBI:60377"/>
        <dbReference type="EC" id="2.7.8.5"/>
    </reaction>
</comment>
<name>A0A926IN58_9FIRM</name>
<feature type="transmembrane region" description="Helical" evidence="18">
    <location>
        <begin position="6"/>
        <end position="23"/>
    </location>
</feature>
<evidence type="ECO:0000256" key="1">
    <source>
        <dbReference type="ARBA" id="ARBA00003973"/>
    </source>
</evidence>
<gene>
    <name evidence="19" type="ORF">H8689_09290</name>
</gene>
<evidence type="ECO:0000256" key="7">
    <source>
        <dbReference type="ARBA" id="ARBA00022516"/>
    </source>
</evidence>
<dbReference type="InterPro" id="IPR048254">
    <property type="entry name" value="CDP_ALCOHOL_P_TRANSF_CS"/>
</dbReference>
<dbReference type="InterPro" id="IPR004570">
    <property type="entry name" value="Phosphatidylglycerol_P_synth"/>
</dbReference>
<dbReference type="EMBL" id="JACRTK010000004">
    <property type="protein sequence ID" value="MBC8591301.1"/>
    <property type="molecule type" value="Genomic_DNA"/>
</dbReference>
<feature type="transmembrane region" description="Helical" evidence="18">
    <location>
        <begin position="89"/>
        <end position="111"/>
    </location>
</feature>
<evidence type="ECO:0000313" key="19">
    <source>
        <dbReference type="EMBL" id="MBC8591301.1"/>
    </source>
</evidence>
<dbReference type="InterPro" id="IPR050324">
    <property type="entry name" value="CDP-alcohol_PTase-I"/>
</dbReference>
<comment type="function">
    <text evidence="1">This protein catalyzes the committed step to the synthesis of the acidic phospholipids.</text>
</comment>
<sequence>MNVPNILTLIRIILIPIYLMIFFSNMENRILYAGIIFILAGISDILDGHIARKHNLITKLGSVLDPFADKMMTFAVLISFTKAELIPSWILKALGVKEAIMILGGAILYLFKGNQVLPSNKYGKIATASFYAAALSIIFHLPQGLSKGLFWGTVVLNVLAFFNYFMSYLTLRKKTHP</sequence>
<evidence type="ECO:0000256" key="11">
    <source>
        <dbReference type="ARBA" id="ARBA00023098"/>
    </source>
</evidence>
<dbReference type="InterPro" id="IPR000462">
    <property type="entry name" value="CDP-OH_P_trans"/>
</dbReference>
<keyword evidence="7" id="KW-0444">Lipid biosynthesis</keyword>
<evidence type="ECO:0000256" key="12">
    <source>
        <dbReference type="ARBA" id="ARBA00023136"/>
    </source>
</evidence>
<keyword evidence="20" id="KW-1185">Reference proteome</keyword>
<evidence type="ECO:0000256" key="4">
    <source>
        <dbReference type="ARBA" id="ARBA00010441"/>
    </source>
</evidence>
<keyword evidence="11" id="KW-0443">Lipid metabolism</keyword>
<dbReference type="RefSeq" id="WP_249324169.1">
    <property type="nucleotide sequence ID" value="NZ_JACRTK010000004.1"/>
</dbReference>
<dbReference type="GO" id="GO:0046474">
    <property type="term" value="P:glycerophospholipid biosynthetic process"/>
    <property type="evidence" value="ECO:0007669"/>
    <property type="project" value="TreeGrafter"/>
</dbReference>
<keyword evidence="10 18" id="KW-1133">Transmembrane helix</keyword>
<evidence type="ECO:0000256" key="8">
    <source>
        <dbReference type="ARBA" id="ARBA00022679"/>
    </source>
</evidence>
<evidence type="ECO:0000256" key="16">
    <source>
        <dbReference type="ARBA" id="ARBA00048586"/>
    </source>
</evidence>
<dbReference type="PIRSF" id="PIRSF000847">
    <property type="entry name" value="Phos_ph_gly_syn"/>
    <property type="match status" value="1"/>
</dbReference>
<comment type="similarity">
    <text evidence="4 17">Belongs to the CDP-alcohol phosphatidyltransferase class-I family.</text>
</comment>
<evidence type="ECO:0000256" key="5">
    <source>
        <dbReference type="ARBA" id="ARBA00013170"/>
    </source>
</evidence>
<feature type="transmembrane region" description="Helical" evidence="18">
    <location>
        <begin position="30"/>
        <end position="51"/>
    </location>
</feature>
<dbReference type="Pfam" id="PF01066">
    <property type="entry name" value="CDP-OH_P_transf"/>
    <property type="match status" value="1"/>
</dbReference>
<evidence type="ECO:0000256" key="9">
    <source>
        <dbReference type="ARBA" id="ARBA00022692"/>
    </source>
</evidence>
<reference evidence="19 20" key="1">
    <citation type="submission" date="2020-08" db="EMBL/GenBank/DDBJ databases">
        <title>Genome public.</title>
        <authorList>
            <person name="Liu C."/>
            <person name="Sun Q."/>
        </authorList>
    </citation>
    <scope>NUCLEOTIDE SEQUENCE [LARGE SCALE GENOMIC DNA]</scope>
    <source>
        <strain evidence="19 20">NSJ-26</strain>
    </source>
</reference>